<evidence type="ECO:0000256" key="2">
    <source>
        <dbReference type="ARBA" id="ARBA00022448"/>
    </source>
</evidence>
<feature type="transmembrane region" description="Helical" evidence="8">
    <location>
        <begin position="288"/>
        <end position="306"/>
    </location>
</feature>
<evidence type="ECO:0000256" key="1">
    <source>
        <dbReference type="ARBA" id="ARBA00004141"/>
    </source>
</evidence>
<dbReference type="Gene3D" id="1.10.3080.10">
    <property type="entry name" value="Clc chloride channel"/>
    <property type="match status" value="1"/>
</dbReference>
<evidence type="ECO:0000256" key="6">
    <source>
        <dbReference type="ARBA" id="ARBA00023136"/>
    </source>
</evidence>
<organism evidence="9">
    <name type="scientific">Aliivibrio wodanis</name>
    <dbReference type="NCBI Taxonomy" id="80852"/>
    <lineage>
        <taxon>Bacteria</taxon>
        <taxon>Pseudomonadati</taxon>
        <taxon>Pseudomonadota</taxon>
        <taxon>Gammaproteobacteria</taxon>
        <taxon>Vibrionales</taxon>
        <taxon>Vibrionaceae</taxon>
        <taxon>Aliivibrio</taxon>
    </lineage>
</organism>
<evidence type="ECO:0000256" key="3">
    <source>
        <dbReference type="ARBA" id="ARBA00022692"/>
    </source>
</evidence>
<evidence type="ECO:0000256" key="8">
    <source>
        <dbReference type="SAM" id="Phobius"/>
    </source>
</evidence>
<reference evidence="9" key="1">
    <citation type="submission" date="2019-09" db="EMBL/GenBank/DDBJ databases">
        <authorList>
            <person name="Hjerde E."/>
        </authorList>
    </citation>
    <scope>NUCLEOTIDE SEQUENCE</scope>
    <source>
        <strain evidence="9">06/09/160</strain>
    </source>
</reference>
<keyword evidence="5" id="KW-0406">Ion transport</keyword>
<feature type="transmembrane region" description="Helical" evidence="8">
    <location>
        <begin position="74"/>
        <end position="96"/>
    </location>
</feature>
<dbReference type="InterPro" id="IPR014743">
    <property type="entry name" value="Cl-channel_core"/>
</dbReference>
<feature type="transmembrane region" description="Helical" evidence="8">
    <location>
        <begin position="249"/>
        <end position="267"/>
    </location>
</feature>
<feature type="transmembrane region" description="Helical" evidence="8">
    <location>
        <begin position="173"/>
        <end position="198"/>
    </location>
</feature>
<sequence length="479" mass="51168">MPKSPNFRFFQGGMLKHRTTPKFLTSQADYYALLFLSALVGGIAGSVVALFEASIRLITEQRLHFINSLPYSEYLAPIGAVFAGAAMAAFGFWLTFRFAPEVAGSGIPHIEGALDGTHDIRWARVLPVKFIAGTLTIGSGMVLGREGPSIQIGGAVGRMVASKGKRFNHASHILTAAGAAAGLAAAFNAPLAGILFVIEEMRPQFRYNITSIKCVTLATAVATIVMRSLHGQEAFLTIPSFDVPPLRSLFLFALLGILFGIIGVNFNKWILKGTSKVKQIHQNKLSRLVMLGAVFGGTFALLHWVIPKLSGSGMEIITEMFYSPMAWMVMVGFFILRVIVTIACFSSGAPGGVFAPMLALGTLLGLSFGVVMAAWFPDWVSEPGVYAIAGMGALFAATVRAPVTGIILVVEMTNNYQLILPLLVTCLGATFIAQALGGQPLYAALLKQSLLKDKELRAGDSGLQKVDQNIANANAHSEK</sequence>
<dbReference type="GO" id="GO:0005886">
    <property type="term" value="C:plasma membrane"/>
    <property type="evidence" value="ECO:0007669"/>
    <property type="project" value="TreeGrafter"/>
</dbReference>
<proteinExistence type="predicted"/>
<dbReference type="InterPro" id="IPR001807">
    <property type="entry name" value="ClC"/>
</dbReference>
<comment type="subcellular location">
    <subcellularLocation>
        <location evidence="1">Membrane</location>
        <topology evidence="1">Multi-pass membrane protein</topology>
    </subcellularLocation>
</comment>
<feature type="transmembrane region" description="Helical" evidence="8">
    <location>
        <begin position="357"/>
        <end position="376"/>
    </location>
</feature>
<keyword evidence="4 8" id="KW-1133">Transmembrane helix</keyword>
<dbReference type="PRINTS" id="PR00762">
    <property type="entry name" value="CLCHANNEL"/>
</dbReference>
<feature type="transmembrane region" description="Helical" evidence="8">
    <location>
        <begin position="418"/>
        <end position="437"/>
    </location>
</feature>
<dbReference type="PANTHER" id="PTHR45711">
    <property type="entry name" value="CHLORIDE CHANNEL PROTEIN"/>
    <property type="match status" value="1"/>
</dbReference>
<dbReference type="PANTHER" id="PTHR45711:SF6">
    <property type="entry name" value="CHLORIDE CHANNEL PROTEIN"/>
    <property type="match status" value="1"/>
</dbReference>
<dbReference type="GO" id="GO:0005247">
    <property type="term" value="F:voltage-gated chloride channel activity"/>
    <property type="evidence" value="ECO:0007669"/>
    <property type="project" value="TreeGrafter"/>
</dbReference>
<dbReference type="EMBL" id="LR721750">
    <property type="protein sequence ID" value="VVV04705.1"/>
    <property type="molecule type" value="Genomic_DNA"/>
</dbReference>
<dbReference type="AlphaFoldDB" id="A0A5Q4Z4G7"/>
<keyword evidence="2" id="KW-0813">Transport</keyword>
<dbReference type="SUPFAM" id="SSF81340">
    <property type="entry name" value="Clc chloride channel"/>
    <property type="match status" value="1"/>
</dbReference>
<feature type="transmembrane region" description="Helical" evidence="8">
    <location>
        <begin position="210"/>
        <end position="229"/>
    </location>
</feature>
<accession>A0A5Q4Z4G7</accession>
<name>A0A5Q4Z4G7_9GAMM</name>
<evidence type="ECO:0000256" key="5">
    <source>
        <dbReference type="ARBA" id="ARBA00023065"/>
    </source>
</evidence>
<protein>
    <submittedName>
        <fullName evidence="9">H( )/Cl(-) exchange transporter ClcA</fullName>
    </submittedName>
</protein>
<evidence type="ECO:0000256" key="4">
    <source>
        <dbReference type="ARBA" id="ARBA00022989"/>
    </source>
</evidence>
<feature type="transmembrane region" description="Helical" evidence="8">
    <location>
        <begin position="326"/>
        <end position="345"/>
    </location>
</feature>
<dbReference type="CDD" id="cd01031">
    <property type="entry name" value="EriC"/>
    <property type="match status" value="1"/>
</dbReference>
<dbReference type="NCBIfam" id="NF003640">
    <property type="entry name" value="PRK05277.1"/>
    <property type="match status" value="1"/>
</dbReference>
<dbReference type="Pfam" id="PF00654">
    <property type="entry name" value="Voltage_CLC"/>
    <property type="match status" value="1"/>
</dbReference>
<keyword evidence="6 8" id="KW-0472">Membrane</keyword>
<feature type="transmembrane region" description="Helical" evidence="8">
    <location>
        <begin position="30"/>
        <end position="53"/>
    </location>
</feature>
<feature type="transmembrane region" description="Helical" evidence="8">
    <location>
        <begin position="388"/>
        <end position="411"/>
    </location>
</feature>
<keyword evidence="7" id="KW-0868">Chloride</keyword>
<evidence type="ECO:0000256" key="7">
    <source>
        <dbReference type="ARBA" id="ARBA00023214"/>
    </source>
</evidence>
<evidence type="ECO:0000313" key="9">
    <source>
        <dbReference type="EMBL" id="VVV04705.1"/>
    </source>
</evidence>
<gene>
    <name evidence="9" type="primary">clcA</name>
    <name evidence="9" type="ORF">AW0309160_02114</name>
</gene>
<keyword evidence="3 8" id="KW-0812">Transmembrane</keyword>